<organism evidence="2 3">
    <name type="scientific">Vibrio coralliilyticus</name>
    <dbReference type="NCBI Taxonomy" id="190893"/>
    <lineage>
        <taxon>Bacteria</taxon>
        <taxon>Pseudomonadati</taxon>
        <taxon>Pseudomonadota</taxon>
        <taxon>Gammaproteobacteria</taxon>
        <taxon>Vibrionales</taxon>
        <taxon>Vibrionaceae</taxon>
        <taxon>Vibrio</taxon>
    </lineage>
</organism>
<comment type="caution">
    <text evidence="2">The sequence shown here is derived from an EMBL/GenBank/DDBJ whole genome shotgun (WGS) entry which is preliminary data.</text>
</comment>
<name>A0AAP6ZSU1_9VIBR</name>
<dbReference type="AlphaFoldDB" id="A0AAP6ZSU1"/>
<feature type="transmembrane region" description="Helical" evidence="1">
    <location>
        <begin position="20"/>
        <end position="40"/>
    </location>
</feature>
<reference evidence="2 3" key="1">
    <citation type="submission" date="2019-09" db="EMBL/GenBank/DDBJ databases">
        <title>Draft genome sequencing and comparative genomics of hatchery-associated Vibrios.</title>
        <authorList>
            <person name="Kehlet-Delgado H."/>
            <person name="Mueller R.S."/>
        </authorList>
    </citation>
    <scope>NUCLEOTIDE SEQUENCE [LARGE SCALE GENOMIC DNA]</scope>
    <source>
        <strain evidence="2 3">09-121-3</strain>
    </source>
</reference>
<dbReference type="RefSeq" id="WP_171353773.1">
    <property type="nucleotide sequence ID" value="NZ_VTXP01000015.1"/>
</dbReference>
<accession>A0AAP6ZSU1</accession>
<keyword evidence="1" id="KW-0472">Membrane</keyword>
<keyword evidence="1" id="KW-1133">Transmembrane helix</keyword>
<gene>
    <name evidence="2" type="ORF">F0238_21350</name>
</gene>
<feature type="transmembrane region" description="Helical" evidence="1">
    <location>
        <begin position="46"/>
        <end position="66"/>
    </location>
</feature>
<dbReference type="EMBL" id="VTXP01000015">
    <property type="protein sequence ID" value="NOJ25275.1"/>
    <property type="molecule type" value="Genomic_DNA"/>
</dbReference>
<protein>
    <recommendedName>
        <fullName evidence="4">Conjugal transfer protein</fullName>
    </recommendedName>
</protein>
<keyword evidence="1" id="KW-0812">Transmembrane</keyword>
<proteinExistence type="predicted"/>
<evidence type="ECO:0000256" key="1">
    <source>
        <dbReference type="SAM" id="Phobius"/>
    </source>
</evidence>
<dbReference type="Proteomes" id="UP000576645">
    <property type="component" value="Unassembled WGS sequence"/>
</dbReference>
<evidence type="ECO:0000313" key="2">
    <source>
        <dbReference type="EMBL" id="NOJ25275.1"/>
    </source>
</evidence>
<evidence type="ECO:0008006" key="4">
    <source>
        <dbReference type="Google" id="ProtNLM"/>
    </source>
</evidence>
<evidence type="ECO:0000313" key="3">
    <source>
        <dbReference type="Proteomes" id="UP000576645"/>
    </source>
</evidence>
<sequence>MGDSTNPTKYNFPYRTNFEAYQLVTWWVAAATLCAIPYIVQVPKQPYVLAAIGCFFMGVFTGHRCVEMAIKKKRLKGYPLEFIDQTDPKVMRMFGIDKEVIARVQKNKKAKH</sequence>